<evidence type="ECO:0000313" key="2">
    <source>
        <dbReference type="EMBL" id="PON91174.1"/>
    </source>
</evidence>
<comment type="caution">
    <text evidence="2">The sequence shown here is derived from an EMBL/GenBank/DDBJ whole genome shotgun (WGS) entry which is preliminary data.</text>
</comment>
<feature type="compositionally biased region" description="Polar residues" evidence="1">
    <location>
        <begin position="25"/>
        <end position="39"/>
    </location>
</feature>
<keyword evidence="3" id="KW-1185">Reference proteome</keyword>
<proteinExistence type="predicted"/>
<dbReference type="EMBL" id="JXTC01000076">
    <property type="protein sequence ID" value="PON91174.1"/>
    <property type="molecule type" value="Genomic_DNA"/>
</dbReference>
<gene>
    <name evidence="2" type="ORF">TorRG33x02_129900</name>
</gene>
<evidence type="ECO:0000256" key="1">
    <source>
        <dbReference type="SAM" id="MobiDB-lite"/>
    </source>
</evidence>
<accession>A0A2P5F051</accession>
<dbReference type="Proteomes" id="UP000237000">
    <property type="component" value="Unassembled WGS sequence"/>
</dbReference>
<evidence type="ECO:0000313" key="3">
    <source>
        <dbReference type="Proteomes" id="UP000237000"/>
    </source>
</evidence>
<protein>
    <submittedName>
        <fullName evidence="2">Uncharacterized protein</fullName>
    </submittedName>
</protein>
<name>A0A2P5F051_TREOI</name>
<feature type="compositionally biased region" description="Polar residues" evidence="1">
    <location>
        <begin position="1"/>
        <end position="16"/>
    </location>
</feature>
<organism evidence="2 3">
    <name type="scientific">Trema orientale</name>
    <name type="common">Charcoal tree</name>
    <name type="synonym">Celtis orientalis</name>
    <dbReference type="NCBI Taxonomy" id="63057"/>
    <lineage>
        <taxon>Eukaryota</taxon>
        <taxon>Viridiplantae</taxon>
        <taxon>Streptophyta</taxon>
        <taxon>Embryophyta</taxon>
        <taxon>Tracheophyta</taxon>
        <taxon>Spermatophyta</taxon>
        <taxon>Magnoliopsida</taxon>
        <taxon>eudicotyledons</taxon>
        <taxon>Gunneridae</taxon>
        <taxon>Pentapetalae</taxon>
        <taxon>rosids</taxon>
        <taxon>fabids</taxon>
        <taxon>Rosales</taxon>
        <taxon>Cannabaceae</taxon>
        <taxon>Trema</taxon>
    </lineage>
</organism>
<dbReference type="AlphaFoldDB" id="A0A2P5F051"/>
<feature type="region of interest" description="Disordered" evidence="1">
    <location>
        <begin position="1"/>
        <end position="99"/>
    </location>
</feature>
<sequence length="99" mass="10782">MLSGQIRKTSNQISTSDRQRHELAPTTSLAESLFSSKQASRNDRNGNKGGKPEDRGGKPEDRGGKPEDRGVHGRSGWSKSPIQKPIRMCSLTGLPIRAV</sequence>
<reference evidence="3" key="1">
    <citation type="submission" date="2016-06" db="EMBL/GenBank/DDBJ databases">
        <title>Parallel loss of symbiosis genes in relatives of nitrogen-fixing non-legume Parasponia.</title>
        <authorList>
            <person name="Van Velzen R."/>
            <person name="Holmer R."/>
            <person name="Bu F."/>
            <person name="Rutten L."/>
            <person name="Van Zeijl A."/>
            <person name="Liu W."/>
            <person name="Santuari L."/>
            <person name="Cao Q."/>
            <person name="Sharma T."/>
            <person name="Shen D."/>
            <person name="Roswanjaya Y."/>
            <person name="Wardhani T."/>
            <person name="Kalhor M.S."/>
            <person name="Jansen J."/>
            <person name="Van den Hoogen J."/>
            <person name="Gungor B."/>
            <person name="Hartog M."/>
            <person name="Hontelez J."/>
            <person name="Verver J."/>
            <person name="Yang W.-C."/>
            <person name="Schijlen E."/>
            <person name="Repin R."/>
            <person name="Schilthuizen M."/>
            <person name="Schranz E."/>
            <person name="Heidstra R."/>
            <person name="Miyata K."/>
            <person name="Fedorova E."/>
            <person name="Kohlen W."/>
            <person name="Bisseling T."/>
            <person name="Smit S."/>
            <person name="Geurts R."/>
        </authorList>
    </citation>
    <scope>NUCLEOTIDE SEQUENCE [LARGE SCALE GENOMIC DNA]</scope>
    <source>
        <strain evidence="3">cv. RG33-2</strain>
    </source>
</reference>
<dbReference type="InParanoid" id="A0A2P5F051"/>
<feature type="compositionally biased region" description="Basic and acidic residues" evidence="1">
    <location>
        <begin position="40"/>
        <end position="71"/>
    </location>
</feature>